<dbReference type="Proteomes" id="UP001498476">
    <property type="component" value="Unassembled WGS sequence"/>
</dbReference>
<organism evidence="2 3">
    <name type="scientific">Neonectria punicea</name>
    <dbReference type="NCBI Taxonomy" id="979145"/>
    <lineage>
        <taxon>Eukaryota</taxon>
        <taxon>Fungi</taxon>
        <taxon>Dikarya</taxon>
        <taxon>Ascomycota</taxon>
        <taxon>Pezizomycotina</taxon>
        <taxon>Sordariomycetes</taxon>
        <taxon>Hypocreomycetidae</taxon>
        <taxon>Hypocreales</taxon>
        <taxon>Nectriaceae</taxon>
        <taxon>Neonectria</taxon>
    </lineage>
</organism>
<feature type="region of interest" description="Disordered" evidence="1">
    <location>
        <begin position="125"/>
        <end position="160"/>
    </location>
</feature>
<protein>
    <submittedName>
        <fullName evidence="2">Uncharacterized protein</fullName>
    </submittedName>
</protein>
<reference evidence="2 3" key="1">
    <citation type="journal article" date="2025" name="Microbiol. Resour. Announc.">
        <title>Draft genome sequences for Neonectria magnoliae and Neonectria punicea, canker pathogens of Liriodendron tulipifera and Acer saccharum in West Virginia.</title>
        <authorList>
            <person name="Petronek H.M."/>
            <person name="Kasson M.T."/>
            <person name="Metheny A.M."/>
            <person name="Stauder C.M."/>
            <person name="Lovett B."/>
            <person name="Lynch S.C."/>
            <person name="Garnas J.R."/>
            <person name="Kasson L.R."/>
            <person name="Stajich J.E."/>
        </authorList>
    </citation>
    <scope>NUCLEOTIDE SEQUENCE [LARGE SCALE GENOMIC DNA]</scope>
    <source>
        <strain evidence="2 3">NRRL 64653</strain>
    </source>
</reference>
<dbReference type="EMBL" id="JAZAVJ010000137">
    <property type="protein sequence ID" value="KAK7413170.1"/>
    <property type="molecule type" value="Genomic_DNA"/>
</dbReference>
<evidence type="ECO:0000313" key="3">
    <source>
        <dbReference type="Proteomes" id="UP001498476"/>
    </source>
</evidence>
<accession>A0ABR1GWG9</accession>
<sequence>MAASYAPTVSSSGICETTTTLPVITASSDGGSTKYVQSFTTVYLEFCPEGLRPETYTITETCTKTLCQPHTSTVLPPGFTQATVVCSNCGSQGPMTEALTFPSQAIASYSALGYKVLSTSLSNSAATQASPSDSGSQPDIKSNANTGSNSESNPGVTSHVATSTNQITIVTASSGTSDILGGSDTPAPVPVAAAAGIRPGIIILGAISITSIALQLM</sequence>
<name>A0ABR1GWG9_9HYPO</name>
<evidence type="ECO:0000313" key="2">
    <source>
        <dbReference type="EMBL" id="KAK7413170.1"/>
    </source>
</evidence>
<evidence type="ECO:0000256" key="1">
    <source>
        <dbReference type="SAM" id="MobiDB-lite"/>
    </source>
</evidence>
<comment type="caution">
    <text evidence="2">The sequence shown here is derived from an EMBL/GenBank/DDBJ whole genome shotgun (WGS) entry which is preliminary data.</text>
</comment>
<proteinExistence type="predicted"/>
<keyword evidence="3" id="KW-1185">Reference proteome</keyword>
<gene>
    <name evidence="2" type="ORF">QQX98_007949</name>
</gene>